<dbReference type="GeneID" id="16997610"/>
<dbReference type="EMBL" id="AP006501">
    <property type="protein sequence ID" value="BAM82769.1"/>
    <property type="molecule type" value="Genomic_DNA"/>
</dbReference>
<evidence type="ECO:0000313" key="2">
    <source>
        <dbReference type="Proteomes" id="UP000007014"/>
    </source>
</evidence>
<proteinExistence type="predicted"/>
<dbReference type="OMA" id="WEDKEHA"/>
<dbReference type="OrthoDB" id="301837at2759"/>
<protein>
    <submittedName>
        <fullName evidence="1">Uncharacterized protein</fullName>
    </submittedName>
</protein>
<dbReference type="AlphaFoldDB" id="M1VBN6"/>
<sequence>MSLRSSIWNRQLVRSLQALRSVWTARSERAVVAEPRQTRRHYAGGSDESRIAAGSLGRRWQERETSQENMYFSKEDELVLKRLAAKMARQVAPTEEQLAQEREAIQGVLQKHGIKTTPELVEELVKLRHGV</sequence>
<dbReference type="Gramene" id="CMS143CT">
    <property type="protein sequence ID" value="CMS143CT"/>
    <property type="gene ID" value="CMS143C"/>
</dbReference>
<reference evidence="1 2" key="2">
    <citation type="journal article" date="2007" name="BMC Biol.">
        <title>A 100%-complete sequence reveals unusually simple genomic features in the hot-spring red alga Cyanidioschyzon merolae.</title>
        <authorList>
            <person name="Nozaki H."/>
            <person name="Takano H."/>
            <person name="Misumi O."/>
            <person name="Terasawa K."/>
            <person name="Matsuzaki M."/>
            <person name="Maruyama S."/>
            <person name="Nishida K."/>
            <person name="Yagisawa F."/>
            <person name="Yoshida Y."/>
            <person name="Fujiwara T."/>
            <person name="Takio S."/>
            <person name="Tamura K."/>
            <person name="Chung S.J."/>
            <person name="Nakamura S."/>
            <person name="Kuroiwa H."/>
            <person name="Tanaka K."/>
            <person name="Sato N."/>
            <person name="Kuroiwa T."/>
        </authorList>
    </citation>
    <scope>NUCLEOTIDE SEQUENCE [LARGE SCALE GENOMIC DNA]</scope>
    <source>
        <strain evidence="1 2">10D</strain>
    </source>
</reference>
<dbReference type="RefSeq" id="XP_005538805.1">
    <property type="nucleotide sequence ID" value="XM_005538748.1"/>
</dbReference>
<organism evidence="1 2">
    <name type="scientific">Cyanidioschyzon merolae (strain NIES-3377 / 10D)</name>
    <name type="common">Unicellular red alga</name>
    <dbReference type="NCBI Taxonomy" id="280699"/>
    <lineage>
        <taxon>Eukaryota</taxon>
        <taxon>Rhodophyta</taxon>
        <taxon>Bangiophyceae</taxon>
        <taxon>Cyanidiales</taxon>
        <taxon>Cyanidiaceae</taxon>
        <taxon>Cyanidioschyzon</taxon>
    </lineage>
</organism>
<dbReference type="HOGENOM" id="CLU_1930543_0_0_1"/>
<evidence type="ECO:0000313" key="1">
    <source>
        <dbReference type="EMBL" id="BAM82769.1"/>
    </source>
</evidence>
<gene>
    <name evidence="1" type="ORF">CYME_CMS143C</name>
</gene>
<dbReference type="Proteomes" id="UP000007014">
    <property type="component" value="Chromosome 19"/>
</dbReference>
<accession>M1VBN6</accession>
<dbReference type="KEGG" id="cme:CYME_CMS143C"/>
<reference evidence="1 2" key="1">
    <citation type="journal article" date="2004" name="Nature">
        <title>Genome sequence of the ultrasmall unicellular red alga Cyanidioschyzon merolae 10D.</title>
        <authorList>
            <person name="Matsuzaki M."/>
            <person name="Misumi O."/>
            <person name="Shin-i T."/>
            <person name="Maruyama S."/>
            <person name="Takahara M."/>
            <person name="Miyagishima S."/>
            <person name="Mori T."/>
            <person name="Nishida K."/>
            <person name="Yagisawa F."/>
            <person name="Nishida K."/>
            <person name="Yoshida Y."/>
            <person name="Nishimura Y."/>
            <person name="Nakao S."/>
            <person name="Kobayashi T."/>
            <person name="Momoyama Y."/>
            <person name="Higashiyama T."/>
            <person name="Minoda A."/>
            <person name="Sano M."/>
            <person name="Nomoto H."/>
            <person name="Oishi K."/>
            <person name="Hayashi H."/>
            <person name="Ohta F."/>
            <person name="Nishizaka S."/>
            <person name="Haga S."/>
            <person name="Miura S."/>
            <person name="Morishita T."/>
            <person name="Kabeya Y."/>
            <person name="Terasawa K."/>
            <person name="Suzuki Y."/>
            <person name="Ishii Y."/>
            <person name="Asakawa S."/>
            <person name="Takano H."/>
            <person name="Ohta N."/>
            <person name="Kuroiwa H."/>
            <person name="Tanaka K."/>
            <person name="Shimizu N."/>
            <person name="Sugano S."/>
            <person name="Sato N."/>
            <person name="Nozaki H."/>
            <person name="Ogasawara N."/>
            <person name="Kohara Y."/>
            <person name="Kuroiwa T."/>
        </authorList>
    </citation>
    <scope>NUCLEOTIDE SEQUENCE [LARGE SCALE GENOMIC DNA]</scope>
    <source>
        <strain evidence="1 2">10D</strain>
    </source>
</reference>
<keyword evidence="2" id="KW-1185">Reference proteome</keyword>
<name>M1VBN6_CYAM1</name>